<sequence>MKKILMLCLILFGFSAFAQQDYSTVMDLLLNNKREEARKLFNKQFGKTKDKSIDLLFLDAMIDEQNGRINYDATLLQKIEKLPNAVYYIDPFINDNFVMANVNDEKYDDLTFEKIDFLAQSEVFRNRDIVKYRKAVSENKRLRYEEGKKYIAQLHTISAWQFCGVFENLNSSGLDTEYEPETYAKNDKVFEANSNGQVGWYNPKIPEYDGYNFFSNESEYGRGIMYAQTFVDVPADKEYLLQFGTSSGIKVFVDDVEVASAYETGRTNINAFNYWLTLSKGTHRILLKVECSGNDYFSARLVNKDLSNPTELQFSSVYKDYAGGTTVAATETTLDYEKYFQDLVTKNPENVLYKLFLFKAYEANHKKELAHKAIEGLDTKYPKSSLIARYMIGYYSMDDNYDKIEELNKNIENNDEDYYYTVLLKMKDGNWLKEAQIKDLESYAEKSKKYISKTYSLLFQFMVASRQSNIDKMFELLDDLIAESHNKEGYILSKANLYNNLKDDKTTYIEILEGIVKEHEDFDAVGKLVEFYSDSNRKEDVKQIILSRLKVYPYFNSLRDAYIGMLINENQYKEALTYVDENLEFFPYSFENFEQKADIYRLMKDNKQAETYYLKALSHDSSNSSLRKKLYDLTNTPDEIEVVETKDVYDLIEKRRNTALKGDYGVSLLLDEYIVNVLPEGGRKSKVRFIYEVTAENGIENLKEYSLNTYGINLIKSEIVKKNGTLVPAEDSGSMLVFPNLEVGDVVYIEYDYYSNSYGRFYKDFTSGFTFNGSYPVVESTFSIIHDPSLDLKITSKNGNVKLTEKKLKKKVIKQWKQENTPSIPIYEKYAPEYSDLTKTISVGTIKSWSVIADWYADLVKKNIKYDRITQNAFKEIFPEGINGISENERAEKIYRYICDNITYSFLDFRQSGYVPQKPSKTLTTKLGDCKDLSTLFVTLAQEAGLQSNLVLVLTNDNGFKTLSLPSKDFNHCIVRVMIDGKETFLEMTDRYLPFKALPISLYHANALVINFDKVKNQEAQLINIPFDNAIVNKNVTKTIINVSEDKKEFTNNHVLYGSPKSYYNELFSNATTEDVRKKEFEEMYNSRLNKVVLMKDSKLLSTDKYSESVNFETGFTVNEKLQQLGSLKILSIPFIDQVYTKDIISKENRNYSISYITYENVKDYESEVVLNIPEGSKFIELPENKDLSYKGHHYELQYELAKPNQLVVKRKVTLDWNDIPSDDYADFKKYVEEVIAAEEQIVGYK</sequence>
<dbReference type="AlphaFoldDB" id="A0A2U8QXQ7"/>
<proteinExistence type="predicted"/>
<evidence type="ECO:0000259" key="2">
    <source>
        <dbReference type="Pfam" id="PF01841"/>
    </source>
</evidence>
<dbReference type="SUPFAM" id="SSF54001">
    <property type="entry name" value="Cysteine proteinases"/>
    <property type="match status" value="1"/>
</dbReference>
<keyword evidence="4" id="KW-1185">Reference proteome</keyword>
<protein>
    <recommendedName>
        <fullName evidence="2">Transglutaminase-like domain-containing protein</fullName>
    </recommendedName>
</protein>
<dbReference type="SUPFAM" id="SSF48452">
    <property type="entry name" value="TPR-like"/>
    <property type="match status" value="1"/>
</dbReference>
<evidence type="ECO:0000313" key="3">
    <source>
        <dbReference type="EMBL" id="AWM14585.1"/>
    </source>
</evidence>
<evidence type="ECO:0000256" key="1">
    <source>
        <dbReference type="SAM" id="SignalP"/>
    </source>
</evidence>
<dbReference type="Proteomes" id="UP000245429">
    <property type="component" value="Chromosome"/>
</dbReference>
<dbReference type="Gene3D" id="2.60.120.1130">
    <property type="match status" value="1"/>
</dbReference>
<name>A0A2U8QXQ7_9FLAO</name>
<dbReference type="Gene3D" id="1.25.40.10">
    <property type="entry name" value="Tetratricopeptide repeat domain"/>
    <property type="match status" value="1"/>
</dbReference>
<dbReference type="Pfam" id="PF01841">
    <property type="entry name" value="Transglut_core"/>
    <property type="match status" value="1"/>
</dbReference>
<feature type="chain" id="PRO_5016058067" description="Transglutaminase-like domain-containing protein" evidence="1">
    <location>
        <begin position="19"/>
        <end position="1246"/>
    </location>
</feature>
<dbReference type="RefSeq" id="WP_109569943.1">
    <property type="nucleotide sequence ID" value="NZ_CP029463.1"/>
</dbReference>
<evidence type="ECO:0000313" key="4">
    <source>
        <dbReference type="Proteomes" id="UP000245429"/>
    </source>
</evidence>
<dbReference type="KEGG" id="fse:DI487_12460"/>
<keyword evidence="1" id="KW-0732">Signal</keyword>
<accession>A0A2U8QXQ7</accession>
<organism evidence="3 4">
    <name type="scientific">Flavobacterium sediminis</name>
    <dbReference type="NCBI Taxonomy" id="2201181"/>
    <lineage>
        <taxon>Bacteria</taxon>
        <taxon>Pseudomonadati</taxon>
        <taxon>Bacteroidota</taxon>
        <taxon>Flavobacteriia</taxon>
        <taxon>Flavobacteriales</taxon>
        <taxon>Flavobacteriaceae</taxon>
        <taxon>Flavobacterium</taxon>
    </lineage>
</organism>
<dbReference type="Gene3D" id="2.60.40.3140">
    <property type="match status" value="1"/>
</dbReference>
<feature type="domain" description="Transglutaminase-like" evidence="2">
    <location>
        <begin position="887"/>
        <end position="981"/>
    </location>
</feature>
<dbReference type="OrthoDB" id="98874at2"/>
<dbReference type="Gene3D" id="3.10.620.30">
    <property type="match status" value="1"/>
</dbReference>
<dbReference type="InterPro" id="IPR038765">
    <property type="entry name" value="Papain-like_cys_pep_sf"/>
</dbReference>
<dbReference type="InterPro" id="IPR011990">
    <property type="entry name" value="TPR-like_helical_dom_sf"/>
</dbReference>
<dbReference type="InterPro" id="IPR002931">
    <property type="entry name" value="Transglutaminase-like"/>
</dbReference>
<gene>
    <name evidence="3" type="ORF">DI487_12460</name>
</gene>
<dbReference type="EMBL" id="CP029463">
    <property type="protein sequence ID" value="AWM14585.1"/>
    <property type="molecule type" value="Genomic_DNA"/>
</dbReference>
<feature type="signal peptide" evidence="1">
    <location>
        <begin position="1"/>
        <end position="18"/>
    </location>
</feature>
<reference evidence="3 4" key="1">
    <citation type="submission" date="2018-05" db="EMBL/GenBank/DDBJ databases">
        <title>Flavobacterium sp. MEBiC07310.</title>
        <authorList>
            <person name="Baek K."/>
        </authorList>
    </citation>
    <scope>NUCLEOTIDE SEQUENCE [LARGE SCALE GENOMIC DNA]</scope>
    <source>
        <strain evidence="3 4">MEBiC07310</strain>
    </source>
</reference>